<evidence type="ECO:0000313" key="1">
    <source>
        <dbReference type="EMBL" id="KAI5672548.1"/>
    </source>
</evidence>
<organism evidence="1 2">
    <name type="scientific">Catharanthus roseus</name>
    <name type="common">Madagascar periwinkle</name>
    <name type="synonym">Vinca rosea</name>
    <dbReference type="NCBI Taxonomy" id="4058"/>
    <lineage>
        <taxon>Eukaryota</taxon>
        <taxon>Viridiplantae</taxon>
        <taxon>Streptophyta</taxon>
        <taxon>Embryophyta</taxon>
        <taxon>Tracheophyta</taxon>
        <taxon>Spermatophyta</taxon>
        <taxon>Magnoliopsida</taxon>
        <taxon>eudicotyledons</taxon>
        <taxon>Gunneridae</taxon>
        <taxon>Pentapetalae</taxon>
        <taxon>asterids</taxon>
        <taxon>lamiids</taxon>
        <taxon>Gentianales</taxon>
        <taxon>Apocynaceae</taxon>
        <taxon>Rauvolfioideae</taxon>
        <taxon>Vinceae</taxon>
        <taxon>Catharanthinae</taxon>
        <taxon>Catharanthus</taxon>
    </lineage>
</organism>
<evidence type="ECO:0000313" key="2">
    <source>
        <dbReference type="Proteomes" id="UP001060085"/>
    </source>
</evidence>
<proteinExistence type="predicted"/>
<comment type="caution">
    <text evidence="1">The sequence shown here is derived from an EMBL/GenBank/DDBJ whole genome shotgun (WGS) entry which is preliminary data.</text>
</comment>
<dbReference type="Proteomes" id="UP001060085">
    <property type="component" value="Linkage Group LG03"/>
</dbReference>
<protein>
    <submittedName>
        <fullName evidence="1">Uncharacterized protein</fullName>
    </submittedName>
</protein>
<name>A0ACC0BIY5_CATRO</name>
<accession>A0ACC0BIY5</accession>
<reference evidence="2" key="1">
    <citation type="journal article" date="2023" name="Nat. Plants">
        <title>Single-cell RNA sequencing provides a high-resolution roadmap for understanding the multicellular compartmentation of specialized metabolism.</title>
        <authorList>
            <person name="Sun S."/>
            <person name="Shen X."/>
            <person name="Li Y."/>
            <person name="Li Y."/>
            <person name="Wang S."/>
            <person name="Li R."/>
            <person name="Zhang H."/>
            <person name="Shen G."/>
            <person name="Guo B."/>
            <person name="Wei J."/>
            <person name="Xu J."/>
            <person name="St-Pierre B."/>
            <person name="Chen S."/>
            <person name="Sun C."/>
        </authorList>
    </citation>
    <scope>NUCLEOTIDE SEQUENCE [LARGE SCALE GENOMIC DNA]</scope>
</reference>
<dbReference type="EMBL" id="CM044703">
    <property type="protein sequence ID" value="KAI5672548.1"/>
    <property type="molecule type" value="Genomic_DNA"/>
</dbReference>
<sequence>MRGRARAIQPAQGYVCYLYILSIFEVALIRRTTNLPFPLFLFTKSSPPFGLQCRCFLSRKPLPPTLRGTTGRVTSSVVSIAIVSAVGCSLSELAAASRSSAAARATVAVLGVTSVALPEKKKKKEAISAKEEEEGPDCNFVIV</sequence>
<gene>
    <name evidence="1" type="ORF">M9H77_12912</name>
</gene>
<keyword evidence="2" id="KW-1185">Reference proteome</keyword>